<name>A0A812J3Z6_9DINO</name>
<evidence type="ECO:0000313" key="2">
    <source>
        <dbReference type="EMBL" id="CAE7193675.1"/>
    </source>
</evidence>
<reference evidence="2" key="1">
    <citation type="submission" date="2021-02" db="EMBL/GenBank/DDBJ databases">
        <authorList>
            <person name="Dougan E. K."/>
            <person name="Rhodes N."/>
            <person name="Thang M."/>
            <person name="Chan C."/>
        </authorList>
    </citation>
    <scope>NUCLEOTIDE SEQUENCE</scope>
</reference>
<feature type="region of interest" description="Disordered" evidence="1">
    <location>
        <begin position="827"/>
        <end position="870"/>
    </location>
</feature>
<feature type="region of interest" description="Disordered" evidence="1">
    <location>
        <begin position="468"/>
        <end position="519"/>
    </location>
</feature>
<gene>
    <name evidence="2" type="ORF">SNAT2548_LOCUS5252</name>
</gene>
<comment type="caution">
    <text evidence="2">The sequence shown here is derived from an EMBL/GenBank/DDBJ whole genome shotgun (WGS) entry which is preliminary data.</text>
</comment>
<feature type="compositionally biased region" description="Acidic residues" evidence="1">
    <location>
        <begin position="483"/>
        <end position="509"/>
    </location>
</feature>
<evidence type="ECO:0000313" key="3">
    <source>
        <dbReference type="Proteomes" id="UP000604046"/>
    </source>
</evidence>
<organism evidence="2 3">
    <name type="scientific">Symbiodinium natans</name>
    <dbReference type="NCBI Taxonomy" id="878477"/>
    <lineage>
        <taxon>Eukaryota</taxon>
        <taxon>Sar</taxon>
        <taxon>Alveolata</taxon>
        <taxon>Dinophyceae</taxon>
        <taxon>Suessiales</taxon>
        <taxon>Symbiodiniaceae</taxon>
        <taxon>Symbiodinium</taxon>
    </lineage>
</organism>
<dbReference type="Proteomes" id="UP000604046">
    <property type="component" value="Unassembled WGS sequence"/>
</dbReference>
<sequence length="939" mass="103499">MKRNLEEAYEQHLEYLLKGSKTRFVQPWDRSQILNPPSILPGLPPYQRWGVGLSSAPLGSSAPLPTTPPVPAPAPSIPFAKSKGTPWHAKQTESRSAAIAKWSGIMLAHGEHFGVVEKIAVDASGGEPQQLSSVLLDIFALKASATLHGRAGPILRYLKFCKREGQPPFPFREDLLYRFVKEYCARQAPTFARSFLSSVAFCRHVLECKFEDVFSTRLTGACNALYLNKRKQVQKPPLKVSHVKALERIVTGWGDFSGSDRYAAGCFLYATYARARFSDMQNSGAITKDVTNLPDGGVRGFLEASVCRTKTAYTLERKTRYLSMCAPVQGLLDESWAIAWLDIAELYGPGWSEDSPLLPAPMDGGGWASSPIAVGMGAKWLRSLLYKAGEDVATVKLLGTHSMKATGLSWAAKWGASKEIRLILGYHSASRADSDVVYGRDNVAPALRQFDQILEDISFDKFRPDCTRSGMFTPERPAAPEAPPDDVSESTEGSEDEEHPDLEEEEQAVDELVGPWQPEPGLRERRMAASYSDSQSVFNARVDASGLTKEDATKIKAAVSSLRQLAFISSFTPGQADESPLMAALKLMLGRDAELGVQASFRALYHESYAVVTSELRQKIEKSEEPASRRLTQPERAERFEKQKKKLVGVSIKGLSEPSEALVDRAVACYENNELRYLSWEICTSREQEVGSDRRRDTRFTVDEHTGRLKVENKDAEQKAVTSSEVHVMQALQRRSLAMDQANLVEYATMQQWSDRLMRARMQEAPAGYVRPTWAQLVAADKKLFSELRDLTRDGVQSSGGARPLDTHLPTVMNSFDVVCLMQPLPSASSRSLDEGKELERPERPGPYGPRKPRNPKGQGKGKGKSKAPGMPAQMVAWGCVSATKKGNPYCYGFQLGTCANEVKNNACQRGLHACAIPKCGQHGHGASACPKRSKAQSE</sequence>
<dbReference type="AlphaFoldDB" id="A0A812J3Z6"/>
<keyword evidence="3" id="KW-1185">Reference proteome</keyword>
<dbReference type="EMBL" id="CAJNDS010000335">
    <property type="protein sequence ID" value="CAE7193675.1"/>
    <property type="molecule type" value="Genomic_DNA"/>
</dbReference>
<protein>
    <submittedName>
        <fullName evidence="2">Uncharacterized protein</fullName>
    </submittedName>
</protein>
<feature type="compositionally biased region" description="Basic and acidic residues" evidence="1">
    <location>
        <begin position="832"/>
        <end position="844"/>
    </location>
</feature>
<proteinExistence type="predicted"/>
<dbReference type="OrthoDB" id="437864at2759"/>
<evidence type="ECO:0000256" key="1">
    <source>
        <dbReference type="SAM" id="MobiDB-lite"/>
    </source>
</evidence>
<accession>A0A812J3Z6</accession>
<feature type="compositionally biased region" description="Basic residues" evidence="1">
    <location>
        <begin position="851"/>
        <end position="866"/>
    </location>
</feature>